<dbReference type="GO" id="GO:0008270">
    <property type="term" value="F:zinc ion binding"/>
    <property type="evidence" value="ECO:0007669"/>
    <property type="project" value="InterPro"/>
</dbReference>
<dbReference type="Proteomes" id="UP001162156">
    <property type="component" value="Unassembled WGS sequence"/>
</dbReference>
<keyword evidence="3" id="KW-1185">Reference proteome</keyword>
<organism evidence="2 3">
    <name type="scientific">Rhamnusium bicolor</name>
    <dbReference type="NCBI Taxonomy" id="1586634"/>
    <lineage>
        <taxon>Eukaryota</taxon>
        <taxon>Metazoa</taxon>
        <taxon>Ecdysozoa</taxon>
        <taxon>Arthropoda</taxon>
        <taxon>Hexapoda</taxon>
        <taxon>Insecta</taxon>
        <taxon>Pterygota</taxon>
        <taxon>Neoptera</taxon>
        <taxon>Endopterygota</taxon>
        <taxon>Coleoptera</taxon>
        <taxon>Polyphaga</taxon>
        <taxon>Cucujiformia</taxon>
        <taxon>Chrysomeloidea</taxon>
        <taxon>Cerambycidae</taxon>
        <taxon>Lepturinae</taxon>
        <taxon>Rhagiini</taxon>
        <taxon>Rhamnusium</taxon>
    </lineage>
</organism>
<protein>
    <recommendedName>
        <fullName evidence="4">CCHC-type domain-containing protein</fullName>
    </recommendedName>
</protein>
<sequence length="524" mass="59898">MFGEVVTDGNFHPDIAFEINVCNHKILELEAYLGSKIVKPNTNEYRYIETKLQHLYSRIARLKPGETEADIALKNSIKNLVEQLGEIEERLDEKILASEITNETPTLIATGSNEQSILPSTSVSVHNKLFVPVYKWGIYFIGDAQDREALSVNAFLERIEEYRVARGVSEEELIISLCDLLRGSARLWYSSVKAKIRTWSQFVQLLKEEFLDADYDYELKMAIREHYQCRDGTERVGSYFACMLNLFNRLRNPLLEEEKLCILRRTIDPYYIHRLGLEEIHKVDDLLAACKKLEVARNLANQSNRLSNDLVSRLEPDLAPPSSSRRHSSTSNGPPRRDHNIKPVNSIVCWNCQELGHSFTDCGKPREAKFCFRCGKANVTKYTCICFRGKRGKRSSEHRSAIYSRKPTIIGNTGWEKMRLLNIRLEKNNTRVRVANGDDCDVLGLVSLPIELCGRIKVIRALVVLDIAVDIILGIDFWKDMNIIPDFSNHSWHFGNLPAELMGLTGNKESGLHLINVEERSQLD</sequence>
<proteinExistence type="predicted"/>
<dbReference type="EMBL" id="JANEYF010001198">
    <property type="protein sequence ID" value="KAJ8965642.1"/>
    <property type="molecule type" value="Genomic_DNA"/>
</dbReference>
<dbReference type="Gene3D" id="2.40.70.10">
    <property type="entry name" value="Acid Proteases"/>
    <property type="match status" value="1"/>
</dbReference>
<evidence type="ECO:0000256" key="1">
    <source>
        <dbReference type="SAM" id="MobiDB-lite"/>
    </source>
</evidence>
<gene>
    <name evidence="2" type="ORF">NQ314_003992</name>
</gene>
<dbReference type="AlphaFoldDB" id="A0AAV8ZMB3"/>
<dbReference type="InterPro" id="IPR036875">
    <property type="entry name" value="Znf_CCHC_sf"/>
</dbReference>
<dbReference type="GO" id="GO:0003676">
    <property type="term" value="F:nucleic acid binding"/>
    <property type="evidence" value="ECO:0007669"/>
    <property type="project" value="InterPro"/>
</dbReference>
<evidence type="ECO:0000313" key="2">
    <source>
        <dbReference type="EMBL" id="KAJ8965642.1"/>
    </source>
</evidence>
<accession>A0AAV8ZMB3</accession>
<feature type="non-terminal residue" evidence="2">
    <location>
        <position position="524"/>
    </location>
</feature>
<evidence type="ECO:0008006" key="4">
    <source>
        <dbReference type="Google" id="ProtNLM"/>
    </source>
</evidence>
<evidence type="ECO:0000313" key="3">
    <source>
        <dbReference type="Proteomes" id="UP001162156"/>
    </source>
</evidence>
<reference evidence="2" key="1">
    <citation type="journal article" date="2023" name="Insect Mol. Biol.">
        <title>Genome sequencing provides insights into the evolution of gene families encoding plant cell wall-degrading enzymes in longhorned beetles.</title>
        <authorList>
            <person name="Shin N.R."/>
            <person name="Okamura Y."/>
            <person name="Kirsch R."/>
            <person name="Pauchet Y."/>
        </authorList>
    </citation>
    <scope>NUCLEOTIDE SEQUENCE</scope>
    <source>
        <strain evidence="2">RBIC_L_NR</strain>
    </source>
</reference>
<dbReference type="SUPFAM" id="SSF57756">
    <property type="entry name" value="Retrovirus zinc finger-like domains"/>
    <property type="match status" value="1"/>
</dbReference>
<comment type="caution">
    <text evidence="2">The sequence shown here is derived from an EMBL/GenBank/DDBJ whole genome shotgun (WGS) entry which is preliminary data.</text>
</comment>
<dbReference type="InterPro" id="IPR021109">
    <property type="entry name" value="Peptidase_aspartic_dom_sf"/>
</dbReference>
<name>A0AAV8ZMB3_9CUCU</name>
<feature type="region of interest" description="Disordered" evidence="1">
    <location>
        <begin position="317"/>
        <end position="340"/>
    </location>
</feature>
<dbReference type="Gene3D" id="4.10.60.10">
    <property type="entry name" value="Zinc finger, CCHC-type"/>
    <property type="match status" value="1"/>
</dbReference>